<dbReference type="RefSeq" id="XP_020836324.1">
    <property type="nucleotide sequence ID" value="XM_020980665.1"/>
</dbReference>
<dbReference type="AlphaFoldDB" id="A0A6P5JXC1"/>
<keyword evidence="12" id="KW-0238">DNA-binding</keyword>
<dbReference type="GO" id="GO:0005634">
    <property type="term" value="C:nucleus"/>
    <property type="evidence" value="ECO:0007669"/>
    <property type="project" value="UniProtKB-SubCell"/>
</dbReference>
<feature type="region of interest" description="Disordered" evidence="16">
    <location>
        <begin position="659"/>
        <end position="703"/>
    </location>
</feature>
<dbReference type="GO" id="GO:0006338">
    <property type="term" value="P:chromatin remodeling"/>
    <property type="evidence" value="ECO:0007669"/>
    <property type="project" value="TreeGrafter"/>
</dbReference>
<feature type="domain" description="PHD-type" evidence="17">
    <location>
        <begin position="1"/>
        <end position="92"/>
    </location>
</feature>
<dbReference type="InterPro" id="IPR013083">
    <property type="entry name" value="Znf_RING/FYVE/PHD"/>
</dbReference>
<accession>A0A6P5JXC1</accession>
<keyword evidence="18" id="KW-1185">Reference proteome</keyword>
<dbReference type="SUPFAM" id="SSF57903">
    <property type="entry name" value="FYVE/PHD zinc finger"/>
    <property type="match status" value="1"/>
</dbReference>
<keyword evidence="11" id="KW-0067">ATP-binding</keyword>
<feature type="non-terminal residue" evidence="19">
    <location>
        <position position="703"/>
    </location>
</feature>
<evidence type="ECO:0000259" key="17">
    <source>
        <dbReference type="PROSITE" id="PS51533"/>
    </source>
</evidence>
<evidence type="ECO:0000313" key="19">
    <source>
        <dbReference type="RefSeq" id="XP_020836324.1"/>
    </source>
</evidence>
<dbReference type="PROSITE" id="PS51533">
    <property type="entry name" value="ADD"/>
    <property type="match status" value="1"/>
</dbReference>
<name>A0A6P5JXC1_PHACI</name>
<dbReference type="InterPro" id="IPR011011">
    <property type="entry name" value="Znf_FYVE_PHD"/>
</dbReference>
<feature type="compositionally biased region" description="Basic and acidic residues" evidence="16">
    <location>
        <begin position="524"/>
        <end position="550"/>
    </location>
</feature>
<comment type="subcellular location">
    <subcellularLocation>
        <location evidence="1">Nucleus</location>
    </subcellularLocation>
</comment>
<feature type="compositionally biased region" description="Basic residues" evidence="16">
    <location>
        <begin position="507"/>
        <end position="523"/>
    </location>
</feature>
<dbReference type="GO" id="GO:0008270">
    <property type="term" value="F:zinc ion binding"/>
    <property type="evidence" value="ECO:0007669"/>
    <property type="project" value="UniProtKB-KW"/>
</dbReference>
<evidence type="ECO:0000256" key="7">
    <source>
        <dbReference type="ARBA" id="ARBA00022771"/>
    </source>
</evidence>
<dbReference type="GO" id="GO:0031297">
    <property type="term" value="P:replication fork processing"/>
    <property type="evidence" value="ECO:0007669"/>
    <property type="project" value="TreeGrafter"/>
</dbReference>
<evidence type="ECO:0000256" key="5">
    <source>
        <dbReference type="ARBA" id="ARBA00022741"/>
    </source>
</evidence>
<dbReference type="GO" id="GO:0006281">
    <property type="term" value="P:DNA repair"/>
    <property type="evidence" value="ECO:0007669"/>
    <property type="project" value="UniProtKB-KW"/>
</dbReference>
<sequence>MSENINCNSEGIGEQCRWCAERGNLICCDSCDNAFCKKCISRNLGKKEISKIMDENNQWQCYICHPEPLLDLVAVCDCVFEDISLLRQQNKKKLKSASEKSGKTCNHPPKFYSTTKEEEKPQLDDFHSDAVTHSFSSLMVSKDLITKTETLLENTTVMKSSFVTFSEQIASNSEMSSNTMLNQLKGVRSVRNDISKAHKALEECLNKEISSLVVKEKKENSKEGKHENAKKDAKIKNVDKKYEVEDIFATKTKRFPNDKTDAEIIVPTATTGEVKNTNEFQYEPACTSKSLDMDILSIPSSRPEDIFENQESSINIQNDENTEIYKDTENSLLETNESSVGKGRSMVKTLTRKLYVKFSPFSMSDASLKDIISQEKREEEYQQESSIPGNTEVIPDNDTALFNEETDLQRSPLVKTTSSIGHIEKELVTSNSEESGEKRKPRSSGQWEKEGRQVFLPDAEEKFKLINKETSSDADEKSALWKEAAKEDKSSSESDTDLKYDSIQKKIVYKAKHHELKDHKGKRKREDSTYNSDNDNKKGEVSENPKKQQEENDILSSSDMWDSGDETNTTSVPVLMEEDDDDPENWITKKTLLEEIKANFSSDESEESDDTKNITEKKDETNTRSEGICEKSNLKSDSDSEEIKKLKYRSPLVTYNLNISGGESAEETKESKHRKKRKVSMDDSGLKVTENITEHEDGEQSKT</sequence>
<evidence type="ECO:0000256" key="3">
    <source>
        <dbReference type="ARBA" id="ARBA00012551"/>
    </source>
</evidence>
<evidence type="ECO:0000256" key="1">
    <source>
        <dbReference type="ARBA" id="ARBA00004123"/>
    </source>
</evidence>
<dbReference type="KEGG" id="pcw:110204432"/>
<evidence type="ECO:0000256" key="11">
    <source>
        <dbReference type="ARBA" id="ARBA00022840"/>
    </source>
</evidence>
<evidence type="ECO:0000256" key="6">
    <source>
        <dbReference type="ARBA" id="ARBA00022763"/>
    </source>
</evidence>
<keyword evidence="8" id="KW-0378">Hydrolase</keyword>
<evidence type="ECO:0000256" key="9">
    <source>
        <dbReference type="ARBA" id="ARBA00022806"/>
    </source>
</evidence>
<proteinExistence type="inferred from homology"/>
<dbReference type="Gene3D" id="3.30.40.10">
    <property type="entry name" value="Zinc/RING finger domain, C3HC4 (zinc finger)"/>
    <property type="match status" value="1"/>
</dbReference>
<evidence type="ECO:0000256" key="2">
    <source>
        <dbReference type="ARBA" id="ARBA00007025"/>
    </source>
</evidence>
<comment type="catalytic activity">
    <reaction evidence="15">
        <text>ATP + H2O = ADP + phosphate + H(+)</text>
        <dbReference type="Rhea" id="RHEA:13065"/>
        <dbReference type="ChEBI" id="CHEBI:15377"/>
        <dbReference type="ChEBI" id="CHEBI:15378"/>
        <dbReference type="ChEBI" id="CHEBI:30616"/>
        <dbReference type="ChEBI" id="CHEBI:43474"/>
        <dbReference type="ChEBI" id="CHEBI:456216"/>
        <dbReference type="EC" id="3.6.4.12"/>
    </reaction>
</comment>
<gene>
    <name evidence="19" type="primary">LOC110204432</name>
</gene>
<feature type="compositionally biased region" description="Basic and acidic residues" evidence="16">
    <location>
        <begin position="466"/>
        <end position="504"/>
    </location>
</feature>
<dbReference type="PANTHER" id="PTHR46357">
    <property type="entry name" value="TRANSCRIPTIONAL REGULATOR ATRX"/>
    <property type="match status" value="1"/>
</dbReference>
<dbReference type="InterPro" id="IPR025766">
    <property type="entry name" value="ADD"/>
</dbReference>
<dbReference type="Proteomes" id="UP000515140">
    <property type="component" value="Unplaced"/>
</dbReference>
<evidence type="ECO:0000256" key="15">
    <source>
        <dbReference type="ARBA" id="ARBA00047995"/>
    </source>
</evidence>
<dbReference type="EC" id="3.6.4.12" evidence="3"/>
<dbReference type="CDD" id="cd11726">
    <property type="entry name" value="ADDz_ATRX"/>
    <property type="match status" value="1"/>
</dbReference>
<dbReference type="GO" id="GO:0016787">
    <property type="term" value="F:hydrolase activity"/>
    <property type="evidence" value="ECO:0007669"/>
    <property type="project" value="UniProtKB-KW"/>
</dbReference>
<evidence type="ECO:0000256" key="13">
    <source>
        <dbReference type="ARBA" id="ARBA00023204"/>
    </source>
</evidence>
<feature type="compositionally biased region" description="Basic and acidic residues" evidence="16">
    <location>
        <begin position="692"/>
        <end position="703"/>
    </location>
</feature>
<keyword evidence="14" id="KW-0539">Nucleus</keyword>
<feature type="region of interest" description="Disordered" evidence="16">
    <location>
        <begin position="404"/>
        <end position="454"/>
    </location>
</feature>
<comment type="similarity">
    <text evidence="2">Belongs to the SNF2/RAD54 helicase family.</text>
</comment>
<feature type="compositionally biased region" description="Basic and acidic residues" evidence="16">
    <location>
        <begin position="610"/>
        <end position="643"/>
    </location>
</feature>
<evidence type="ECO:0000256" key="16">
    <source>
        <dbReference type="SAM" id="MobiDB-lite"/>
    </source>
</evidence>
<protein>
    <recommendedName>
        <fullName evidence="3">DNA helicase</fullName>
        <ecNumber evidence="3">3.6.4.12</ecNumber>
    </recommendedName>
</protein>
<feature type="compositionally biased region" description="Polar residues" evidence="16">
    <location>
        <begin position="554"/>
        <end position="572"/>
    </location>
</feature>
<dbReference type="GeneID" id="110204432"/>
<keyword evidence="7" id="KW-0863">Zinc-finger</keyword>
<evidence type="ECO:0000256" key="8">
    <source>
        <dbReference type="ARBA" id="ARBA00022801"/>
    </source>
</evidence>
<evidence type="ECO:0000256" key="12">
    <source>
        <dbReference type="ARBA" id="ARBA00023125"/>
    </source>
</evidence>
<evidence type="ECO:0000256" key="14">
    <source>
        <dbReference type="ARBA" id="ARBA00023242"/>
    </source>
</evidence>
<organism evidence="18 19">
    <name type="scientific">Phascolarctos cinereus</name>
    <name type="common">Koala</name>
    <dbReference type="NCBI Taxonomy" id="38626"/>
    <lineage>
        <taxon>Eukaryota</taxon>
        <taxon>Metazoa</taxon>
        <taxon>Chordata</taxon>
        <taxon>Craniata</taxon>
        <taxon>Vertebrata</taxon>
        <taxon>Euteleostomi</taxon>
        <taxon>Mammalia</taxon>
        <taxon>Metatheria</taxon>
        <taxon>Diprotodontia</taxon>
        <taxon>Phascolarctidae</taxon>
        <taxon>Phascolarctos</taxon>
    </lineage>
</organism>
<evidence type="ECO:0000313" key="18">
    <source>
        <dbReference type="Proteomes" id="UP000515140"/>
    </source>
</evidence>
<reference evidence="19" key="1">
    <citation type="submission" date="2025-08" db="UniProtKB">
        <authorList>
            <consortium name="RefSeq"/>
        </authorList>
    </citation>
    <scope>IDENTIFICATION</scope>
    <source>
        <tissue evidence="19">Spleen</tissue>
    </source>
</reference>
<dbReference type="GO" id="GO:0031490">
    <property type="term" value="F:chromatin DNA binding"/>
    <property type="evidence" value="ECO:0007669"/>
    <property type="project" value="TreeGrafter"/>
</dbReference>
<dbReference type="GO" id="GO:0005524">
    <property type="term" value="F:ATP binding"/>
    <property type="evidence" value="ECO:0007669"/>
    <property type="project" value="UniProtKB-KW"/>
</dbReference>
<keyword evidence="6" id="KW-0227">DNA damage</keyword>
<keyword evidence="9" id="KW-0347">Helicase</keyword>
<dbReference type="GO" id="GO:0010468">
    <property type="term" value="P:regulation of gene expression"/>
    <property type="evidence" value="ECO:0007669"/>
    <property type="project" value="UniProtKB-ARBA"/>
</dbReference>
<keyword evidence="13" id="KW-0234">DNA repair</keyword>
<keyword evidence="5" id="KW-0547">Nucleotide-binding</keyword>
<dbReference type="InterPro" id="IPR052131">
    <property type="entry name" value="ATRX_domain-containing"/>
</dbReference>
<evidence type="ECO:0000256" key="10">
    <source>
        <dbReference type="ARBA" id="ARBA00022833"/>
    </source>
</evidence>
<keyword evidence="4" id="KW-0479">Metal-binding</keyword>
<dbReference type="PANTHER" id="PTHR46357:SF1">
    <property type="entry name" value="TRANSCRIPTIONAL REGULATOR ATRX"/>
    <property type="match status" value="1"/>
</dbReference>
<dbReference type="GO" id="GO:0003678">
    <property type="term" value="F:DNA helicase activity"/>
    <property type="evidence" value="ECO:0007669"/>
    <property type="project" value="UniProtKB-EC"/>
</dbReference>
<keyword evidence="10" id="KW-0862">Zinc</keyword>
<dbReference type="InParanoid" id="A0A6P5JXC1"/>
<evidence type="ECO:0000256" key="4">
    <source>
        <dbReference type="ARBA" id="ARBA00022723"/>
    </source>
</evidence>
<feature type="region of interest" description="Disordered" evidence="16">
    <location>
        <begin position="466"/>
        <end position="643"/>
    </location>
</feature>
<dbReference type="GO" id="GO:0005721">
    <property type="term" value="C:pericentric heterochromatin"/>
    <property type="evidence" value="ECO:0007669"/>
    <property type="project" value="TreeGrafter"/>
</dbReference>